<dbReference type="RefSeq" id="WP_073048045.1">
    <property type="nucleotide sequence ID" value="NZ_FOLF01000027.1"/>
</dbReference>
<name>A0A1M7NMA6_XYLRU</name>
<evidence type="ECO:0000259" key="1">
    <source>
        <dbReference type="Pfam" id="PF03374"/>
    </source>
</evidence>
<dbReference type="GO" id="GO:0003677">
    <property type="term" value="F:DNA binding"/>
    <property type="evidence" value="ECO:0007669"/>
    <property type="project" value="InterPro"/>
</dbReference>
<dbReference type="InterPro" id="IPR005039">
    <property type="entry name" value="Ant_C"/>
</dbReference>
<evidence type="ECO:0000313" key="2">
    <source>
        <dbReference type="EMBL" id="SHN05070.1"/>
    </source>
</evidence>
<dbReference type="Proteomes" id="UP000184280">
    <property type="component" value="Unassembled WGS sequence"/>
</dbReference>
<feature type="domain" description="Antirepressor protein C-terminal" evidence="1">
    <location>
        <begin position="24"/>
        <end position="115"/>
    </location>
</feature>
<protein>
    <submittedName>
        <fullName evidence="2">Phage antirepressor protein KilAC domain-containing protein</fullName>
    </submittedName>
</protein>
<dbReference type="Pfam" id="PF03374">
    <property type="entry name" value="ANT"/>
    <property type="match status" value="1"/>
</dbReference>
<sequence length="119" mass="14105">MKITITCEEDVITASEQIIARKLAYENRFVNDDCYTVKQIAAPYHLKPGDLNSFLCDRHVQRKVGRSYVLEPKYRGNGYTADRRRYYFNADGQLHYKVEMLWTAKGREFVEKEMRKLCK</sequence>
<evidence type="ECO:0000313" key="3">
    <source>
        <dbReference type="Proteomes" id="UP000184280"/>
    </source>
</evidence>
<organism evidence="2 3">
    <name type="scientific">Xylanibacter ruminicola</name>
    <name type="common">Prevotella ruminicola</name>
    <dbReference type="NCBI Taxonomy" id="839"/>
    <lineage>
        <taxon>Bacteria</taxon>
        <taxon>Pseudomonadati</taxon>
        <taxon>Bacteroidota</taxon>
        <taxon>Bacteroidia</taxon>
        <taxon>Bacteroidales</taxon>
        <taxon>Prevotellaceae</taxon>
        <taxon>Xylanibacter</taxon>
    </lineage>
</organism>
<dbReference type="EMBL" id="FRCJ01000010">
    <property type="protein sequence ID" value="SHN05070.1"/>
    <property type="molecule type" value="Genomic_DNA"/>
</dbReference>
<accession>A0A1M7NMA6</accession>
<proteinExistence type="predicted"/>
<gene>
    <name evidence="2" type="ORF">SAMN04488494_0121</name>
</gene>
<dbReference type="OrthoDB" id="1073758at2"/>
<reference evidence="2 3" key="1">
    <citation type="submission" date="2016-11" db="EMBL/GenBank/DDBJ databases">
        <authorList>
            <person name="Jaros S."/>
            <person name="Januszkiewicz K."/>
            <person name="Wedrychowicz H."/>
        </authorList>
    </citation>
    <scope>NUCLEOTIDE SEQUENCE [LARGE SCALE GENOMIC DNA]</scope>
    <source>
        <strain evidence="2 3">BPI-34</strain>
    </source>
</reference>
<dbReference type="AlphaFoldDB" id="A0A1M7NMA6"/>